<proteinExistence type="inferred from homology"/>
<dbReference type="InterPro" id="IPR029479">
    <property type="entry name" value="Nitroreductase"/>
</dbReference>
<keyword evidence="3" id="KW-0288">FMN</keyword>
<dbReference type="InterPro" id="IPR000415">
    <property type="entry name" value="Nitroreductase-like"/>
</dbReference>
<feature type="compositionally biased region" description="Polar residues" evidence="5">
    <location>
        <begin position="246"/>
        <end position="270"/>
    </location>
</feature>
<comment type="caution">
    <text evidence="7">The sequence shown here is derived from an EMBL/GenBank/DDBJ whole genome shotgun (WGS) entry which is preliminary data.</text>
</comment>
<keyword evidence="4" id="KW-0560">Oxidoreductase</keyword>
<feature type="region of interest" description="Disordered" evidence="5">
    <location>
        <begin position="206"/>
        <end position="290"/>
    </location>
</feature>
<dbReference type="Pfam" id="PF00881">
    <property type="entry name" value="Nitroreductase"/>
    <property type="match status" value="1"/>
</dbReference>
<dbReference type="Proteomes" id="UP001596353">
    <property type="component" value="Unassembled WGS sequence"/>
</dbReference>
<evidence type="ECO:0000256" key="2">
    <source>
        <dbReference type="ARBA" id="ARBA00022630"/>
    </source>
</evidence>
<evidence type="ECO:0000313" key="8">
    <source>
        <dbReference type="Proteomes" id="UP001596353"/>
    </source>
</evidence>
<feature type="compositionally biased region" description="Low complexity" evidence="5">
    <location>
        <begin position="234"/>
        <end position="245"/>
    </location>
</feature>
<gene>
    <name evidence="7" type="ORF">ACFQFQ_03710</name>
</gene>
<dbReference type="PANTHER" id="PTHR43425:SF2">
    <property type="entry name" value="OXYGEN-INSENSITIVE NADPH NITROREDUCTASE"/>
    <property type="match status" value="1"/>
</dbReference>
<protein>
    <submittedName>
        <fullName evidence="7">Nitroreductase family protein</fullName>
    </submittedName>
</protein>
<feature type="compositionally biased region" description="Low complexity" evidence="5">
    <location>
        <begin position="206"/>
        <end position="223"/>
    </location>
</feature>
<evidence type="ECO:0000313" key="7">
    <source>
        <dbReference type="EMBL" id="MFC6758813.1"/>
    </source>
</evidence>
<keyword evidence="2" id="KW-0285">Flavoprotein</keyword>
<dbReference type="PANTHER" id="PTHR43425">
    <property type="entry name" value="OXYGEN-INSENSITIVE NADPH NITROREDUCTASE"/>
    <property type="match status" value="1"/>
</dbReference>
<dbReference type="SUPFAM" id="SSF55469">
    <property type="entry name" value="FMN-dependent nitroreductase-like"/>
    <property type="match status" value="1"/>
</dbReference>
<name>A0ABW2B1P9_9RHOB</name>
<evidence type="ECO:0000256" key="1">
    <source>
        <dbReference type="ARBA" id="ARBA00008366"/>
    </source>
</evidence>
<accession>A0ABW2B1P9</accession>
<dbReference type="InterPro" id="IPR016446">
    <property type="entry name" value="Flavin_OxRdtase_Frp"/>
</dbReference>
<organism evidence="7 8">
    <name type="scientific">Sulfitobacter porphyrae</name>
    <dbReference type="NCBI Taxonomy" id="1246864"/>
    <lineage>
        <taxon>Bacteria</taxon>
        <taxon>Pseudomonadati</taxon>
        <taxon>Pseudomonadota</taxon>
        <taxon>Alphaproteobacteria</taxon>
        <taxon>Rhodobacterales</taxon>
        <taxon>Roseobacteraceae</taxon>
        <taxon>Sulfitobacter</taxon>
    </lineage>
</organism>
<evidence type="ECO:0000256" key="5">
    <source>
        <dbReference type="SAM" id="MobiDB-lite"/>
    </source>
</evidence>
<evidence type="ECO:0000259" key="6">
    <source>
        <dbReference type="Pfam" id="PF00881"/>
    </source>
</evidence>
<dbReference type="Gene3D" id="3.40.109.10">
    <property type="entry name" value="NADH Oxidase"/>
    <property type="match status" value="1"/>
</dbReference>
<reference evidence="8" key="1">
    <citation type="journal article" date="2019" name="Int. J. Syst. Evol. Microbiol.">
        <title>The Global Catalogue of Microorganisms (GCM) 10K type strain sequencing project: providing services to taxonomists for standard genome sequencing and annotation.</title>
        <authorList>
            <consortium name="The Broad Institute Genomics Platform"/>
            <consortium name="The Broad Institute Genome Sequencing Center for Infectious Disease"/>
            <person name="Wu L."/>
            <person name="Ma J."/>
        </authorList>
    </citation>
    <scope>NUCLEOTIDE SEQUENCE [LARGE SCALE GENOMIC DNA]</scope>
    <source>
        <strain evidence="8">CCUG 66188</strain>
    </source>
</reference>
<feature type="domain" description="Nitroreductase" evidence="6">
    <location>
        <begin position="32"/>
        <end position="187"/>
    </location>
</feature>
<sequence length="290" mass="30759">MSDHLSALLAARFSDAPQVPADLEQVSSLQAIAGRGSCRSFEPDPVPLETLRTLGAIALASPSKSDLQQRDIVIVDDAEQKSRLLDLVSDQAWTAQVPSLVVFCANNRRQRHLHEMQGLEFANDHLDAFFNASVDAGIALASFVIAAEAAGLGCCPISTIRNRAAEASDILGLPDHVFPVAALAIGRPAAAPRSAPACPCGRRFTWTVSTRRQPQTSRPTTRSAPPGNPMQISAAPTFTAPATATHGQWTRPVNTACRNGKASRSSSATKVSALINPQRRSGRAGLRSAR</sequence>
<evidence type="ECO:0000256" key="3">
    <source>
        <dbReference type="ARBA" id="ARBA00022643"/>
    </source>
</evidence>
<evidence type="ECO:0000256" key="4">
    <source>
        <dbReference type="ARBA" id="ARBA00023002"/>
    </source>
</evidence>
<keyword evidence="8" id="KW-1185">Reference proteome</keyword>
<dbReference type="EMBL" id="JBHSWG010000001">
    <property type="protein sequence ID" value="MFC6758813.1"/>
    <property type="molecule type" value="Genomic_DNA"/>
</dbReference>
<comment type="similarity">
    <text evidence="1">Belongs to the flavin oxidoreductase frp family.</text>
</comment>